<gene>
    <name evidence="1" type="ORF">G6N73_17125</name>
</gene>
<dbReference type="InterPro" id="IPR022148">
    <property type="entry name" value="CopG_antitoxin"/>
</dbReference>
<reference evidence="1 2" key="1">
    <citation type="submission" date="2020-02" db="EMBL/GenBank/DDBJ databases">
        <title>Genome sequence of strain CCNWXJ40-4.</title>
        <authorList>
            <person name="Gao J."/>
            <person name="Sun J."/>
        </authorList>
    </citation>
    <scope>NUCLEOTIDE SEQUENCE [LARGE SCALE GENOMIC DNA]</scope>
    <source>
        <strain evidence="1 2">CCNWXJ 40-4</strain>
    </source>
</reference>
<keyword evidence="2" id="KW-1185">Reference proteome</keyword>
<dbReference type="AlphaFoldDB" id="A0A6G4WEV5"/>
<dbReference type="Proteomes" id="UP001642900">
    <property type="component" value="Unassembled WGS sequence"/>
</dbReference>
<organism evidence="1 2">
    <name type="scientific">Allomesorhizobium camelthorni</name>
    <dbReference type="NCBI Taxonomy" id="475069"/>
    <lineage>
        <taxon>Bacteria</taxon>
        <taxon>Pseudomonadati</taxon>
        <taxon>Pseudomonadota</taxon>
        <taxon>Alphaproteobacteria</taxon>
        <taxon>Hyphomicrobiales</taxon>
        <taxon>Phyllobacteriaceae</taxon>
        <taxon>Allomesorhizobium</taxon>
    </lineage>
</organism>
<comment type="caution">
    <text evidence="1">The sequence shown here is derived from an EMBL/GenBank/DDBJ whole genome shotgun (WGS) entry which is preliminary data.</text>
</comment>
<protein>
    <submittedName>
        <fullName evidence="1">Uncharacterized protein</fullName>
    </submittedName>
</protein>
<proteinExistence type="predicted"/>
<evidence type="ECO:0000313" key="2">
    <source>
        <dbReference type="Proteomes" id="UP001642900"/>
    </source>
</evidence>
<evidence type="ECO:0000313" key="1">
    <source>
        <dbReference type="EMBL" id="NGO52878.1"/>
    </source>
</evidence>
<dbReference type="Pfam" id="PF12441">
    <property type="entry name" value="CopG_antitoxin"/>
    <property type="match status" value="1"/>
</dbReference>
<accession>A0A6G4WEV5</accession>
<name>A0A6G4WEV5_9HYPH</name>
<dbReference type="EMBL" id="JAAKZF010000023">
    <property type="protein sequence ID" value="NGO52878.1"/>
    <property type="molecule type" value="Genomic_DNA"/>
</dbReference>
<sequence>MKRKVPVMTTDEEAEAFLEQDLSDLDFSQFKPYRFEFENKTARVNMRLPEGQLATLKAEARKRGIPYQRFMRELLERGLQNLKAS</sequence>